<accession>A0A4U1B5C9</accession>
<feature type="signal peptide" evidence="3">
    <location>
        <begin position="1"/>
        <end position="21"/>
    </location>
</feature>
<evidence type="ECO:0000256" key="1">
    <source>
        <dbReference type="ARBA" id="ARBA00022729"/>
    </source>
</evidence>
<dbReference type="AlphaFoldDB" id="A0A4U1B5C9"/>
<evidence type="ECO:0000313" key="5">
    <source>
        <dbReference type="Proteomes" id="UP000307999"/>
    </source>
</evidence>
<comment type="caution">
    <text evidence="4">The sequence shown here is derived from an EMBL/GenBank/DDBJ whole genome shotgun (WGS) entry which is preliminary data.</text>
</comment>
<dbReference type="InterPro" id="IPR010126">
    <property type="entry name" value="Esterase_phb"/>
</dbReference>
<dbReference type="EMBL" id="SWDB01000021">
    <property type="protein sequence ID" value="TKB45308.1"/>
    <property type="molecule type" value="Genomic_DNA"/>
</dbReference>
<dbReference type="PANTHER" id="PTHR43037">
    <property type="entry name" value="UNNAMED PRODUCT-RELATED"/>
    <property type="match status" value="1"/>
</dbReference>
<dbReference type="GO" id="GO:0016787">
    <property type="term" value="F:hydrolase activity"/>
    <property type="evidence" value="ECO:0007669"/>
    <property type="project" value="UniProtKB-KW"/>
</dbReference>
<proteinExistence type="predicted"/>
<dbReference type="GO" id="GO:0005576">
    <property type="term" value="C:extracellular region"/>
    <property type="evidence" value="ECO:0007669"/>
    <property type="project" value="InterPro"/>
</dbReference>
<gene>
    <name evidence="4" type="ORF">E8M12_08885</name>
</gene>
<evidence type="ECO:0000256" key="2">
    <source>
        <dbReference type="ARBA" id="ARBA00022801"/>
    </source>
</evidence>
<dbReference type="OrthoDB" id="5291933at2"/>
<organism evidence="4 5">
    <name type="scientific">Thalassotalea mangrovi</name>
    <dbReference type="NCBI Taxonomy" id="2572245"/>
    <lineage>
        <taxon>Bacteria</taxon>
        <taxon>Pseudomonadati</taxon>
        <taxon>Pseudomonadota</taxon>
        <taxon>Gammaproteobacteria</taxon>
        <taxon>Alteromonadales</taxon>
        <taxon>Colwelliaceae</taxon>
        <taxon>Thalassotalea</taxon>
    </lineage>
</organism>
<keyword evidence="5" id="KW-1185">Reference proteome</keyword>
<keyword evidence="2" id="KW-0378">Hydrolase</keyword>
<protein>
    <submittedName>
        <fullName evidence="4">PHB depolymerase family esterase</fullName>
    </submittedName>
</protein>
<dbReference type="InterPro" id="IPR029058">
    <property type="entry name" value="AB_hydrolase_fold"/>
</dbReference>
<reference evidence="4 5" key="1">
    <citation type="submission" date="2019-04" db="EMBL/GenBank/DDBJ databases">
        <title>Thalassotalea guangxiensis sp. nov., isolated from sediment of the coastal wetland.</title>
        <authorList>
            <person name="Zheng S."/>
            <person name="Zhang D."/>
        </authorList>
    </citation>
    <scope>NUCLEOTIDE SEQUENCE [LARGE SCALE GENOMIC DNA]</scope>
    <source>
        <strain evidence="4 5">ZS-4</strain>
    </source>
</reference>
<evidence type="ECO:0000313" key="4">
    <source>
        <dbReference type="EMBL" id="TKB45308.1"/>
    </source>
</evidence>
<evidence type="ECO:0000256" key="3">
    <source>
        <dbReference type="SAM" id="SignalP"/>
    </source>
</evidence>
<dbReference type="InterPro" id="IPR050955">
    <property type="entry name" value="Plant_Biomass_Hydrol_Est"/>
</dbReference>
<dbReference type="Pfam" id="PF10503">
    <property type="entry name" value="Esterase_PHB"/>
    <property type="match status" value="1"/>
</dbReference>
<keyword evidence="1 3" id="KW-0732">Signal</keyword>
<dbReference type="Proteomes" id="UP000307999">
    <property type="component" value="Unassembled WGS sequence"/>
</dbReference>
<dbReference type="Gene3D" id="3.40.50.1820">
    <property type="entry name" value="alpha/beta hydrolase"/>
    <property type="match status" value="1"/>
</dbReference>
<dbReference type="PANTHER" id="PTHR43037:SF1">
    <property type="entry name" value="BLL1128 PROTEIN"/>
    <property type="match status" value="1"/>
</dbReference>
<dbReference type="RefSeq" id="WP_136735794.1">
    <property type="nucleotide sequence ID" value="NZ_SWDB01000021.1"/>
</dbReference>
<dbReference type="NCBIfam" id="TIGR01840">
    <property type="entry name" value="esterase_phb"/>
    <property type="match status" value="1"/>
</dbReference>
<feature type="chain" id="PRO_5020508179" evidence="3">
    <location>
        <begin position="22"/>
        <end position="318"/>
    </location>
</feature>
<sequence>MRFNKRLICALGLLVTPWVYAQDKLTEVVDFGANPGNLQLFHYLPKALPEQAPLVVAVHGCMETAQNFARNTGWLELAEKYQFAVLLPQTSKSNEPKGGCYRTWEPAHQQQGSGEPASVQQMISYMLETHKLDRQQVFITGMSSGAHFAQVMLAAYPQTFAGGALQSSFPYKCANDISELGPCAFGKKTASAKEMAASIRQASGSFNGSYPKLQIWHGTEDPYIYHLNLEQLVQQWGTVMGLDLKQETKNKLLGYPSTNYYHDNNQLQLQAISLTSMGHAIAVDPGTAEQQCGREDTFAKDMDICAAYWIADFFGIAH</sequence>
<name>A0A4U1B5C9_9GAMM</name>
<dbReference type="SUPFAM" id="SSF53474">
    <property type="entry name" value="alpha/beta-Hydrolases"/>
    <property type="match status" value="1"/>
</dbReference>